<evidence type="ECO:0000259" key="7">
    <source>
        <dbReference type="Pfam" id="PF13505"/>
    </source>
</evidence>
<dbReference type="Pfam" id="PF13505">
    <property type="entry name" value="OMP_b-brl"/>
    <property type="match status" value="1"/>
</dbReference>
<evidence type="ECO:0000256" key="5">
    <source>
        <dbReference type="ARBA" id="ARBA00038306"/>
    </source>
</evidence>
<evidence type="ECO:0000256" key="1">
    <source>
        <dbReference type="ARBA" id="ARBA00004442"/>
    </source>
</evidence>
<dbReference type="SUPFAM" id="SSF56925">
    <property type="entry name" value="OMPA-like"/>
    <property type="match status" value="1"/>
</dbReference>
<dbReference type="AlphaFoldDB" id="A0A839EGM0"/>
<evidence type="ECO:0000313" key="8">
    <source>
        <dbReference type="EMBL" id="MBA8879373.1"/>
    </source>
</evidence>
<reference evidence="8 9" key="1">
    <citation type="submission" date="2020-07" db="EMBL/GenBank/DDBJ databases">
        <title>Genomic Encyclopedia of Type Strains, Phase IV (KMG-V): Genome sequencing to study the core and pangenomes of soil and plant-associated prokaryotes.</title>
        <authorList>
            <person name="Whitman W."/>
        </authorList>
    </citation>
    <scope>NUCLEOTIDE SEQUENCE [LARGE SCALE GENOMIC DNA]</scope>
    <source>
        <strain evidence="8 9">AN3</strain>
    </source>
</reference>
<dbReference type="InterPro" id="IPR051692">
    <property type="entry name" value="OMP-like"/>
</dbReference>
<keyword evidence="9" id="KW-1185">Reference proteome</keyword>
<name>A0A839EGM0_9HYPH</name>
<keyword evidence="4" id="KW-0998">Cell outer membrane</keyword>
<protein>
    <submittedName>
        <fullName evidence="8">Outer membrane immunogenic protein</fullName>
    </submittedName>
</protein>
<evidence type="ECO:0000256" key="2">
    <source>
        <dbReference type="ARBA" id="ARBA00022729"/>
    </source>
</evidence>
<dbReference type="InterPro" id="IPR011250">
    <property type="entry name" value="OMP/PagP_B-barrel"/>
</dbReference>
<evidence type="ECO:0000313" key="9">
    <source>
        <dbReference type="Proteomes" id="UP000549052"/>
    </source>
</evidence>
<feature type="signal peptide" evidence="6">
    <location>
        <begin position="1"/>
        <end position="22"/>
    </location>
</feature>
<feature type="chain" id="PRO_5032820791" evidence="6">
    <location>
        <begin position="23"/>
        <end position="237"/>
    </location>
</feature>
<evidence type="ECO:0000256" key="4">
    <source>
        <dbReference type="ARBA" id="ARBA00023237"/>
    </source>
</evidence>
<dbReference type="Gene3D" id="2.40.160.20">
    <property type="match status" value="1"/>
</dbReference>
<dbReference type="RefSeq" id="WP_182550025.1">
    <property type="nucleotide sequence ID" value="NZ_JACGXN010000004.1"/>
</dbReference>
<gene>
    <name evidence="8" type="ORF">FHW16_003092</name>
</gene>
<proteinExistence type="inferred from homology"/>
<comment type="subcellular location">
    <subcellularLocation>
        <location evidence="1">Cell outer membrane</location>
    </subcellularLocation>
</comment>
<keyword evidence="3" id="KW-0472">Membrane</keyword>
<dbReference type="Proteomes" id="UP000549052">
    <property type="component" value="Unassembled WGS sequence"/>
</dbReference>
<accession>A0A839EGM0</accession>
<dbReference type="GO" id="GO:0009279">
    <property type="term" value="C:cell outer membrane"/>
    <property type="evidence" value="ECO:0007669"/>
    <property type="project" value="UniProtKB-SubCell"/>
</dbReference>
<dbReference type="PANTHER" id="PTHR34001:SF3">
    <property type="entry name" value="BLL7405 PROTEIN"/>
    <property type="match status" value="1"/>
</dbReference>
<sequence>MQKFGAIGLFLAATVFAGNAYAADAVSEAPPEAVFTEPAFTWTGFYAGVNAGYGFAGDDKVGLRSFGQYLGDVDKLENSGFFGGAQVGYNYQMNNFVLGLEADFQGGDVNDDFTTRFTSLGQSADVHASSKINWFGTVRPRLGYAWDRTLIYGTGGLAFGNVKYKVDVDGANFIDESKTRAGWVAGAGVEHAFTDHLTAKLEYQYINLGSRTIGDDVLTTEATSDFHSVRIGLNYKF</sequence>
<dbReference type="InterPro" id="IPR027385">
    <property type="entry name" value="Beta-barrel_OMP"/>
</dbReference>
<dbReference type="PANTHER" id="PTHR34001">
    <property type="entry name" value="BLL7405 PROTEIN"/>
    <property type="match status" value="1"/>
</dbReference>
<comment type="caution">
    <text evidence="8">The sequence shown here is derived from an EMBL/GenBank/DDBJ whole genome shotgun (WGS) entry which is preliminary data.</text>
</comment>
<dbReference type="EMBL" id="JACGXN010000004">
    <property type="protein sequence ID" value="MBA8879373.1"/>
    <property type="molecule type" value="Genomic_DNA"/>
</dbReference>
<comment type="similarity">
    <text evidence="5">Belongs to the Omp25/RopB family.</text>
</comment>
<keyword evidence="2 6" id="KW-0732">Signal</keyword>
<evidence type="ECO:0000256" key="6">
    <source>
        <dbReference type="SAM" id="SignalP"/>
    </source>
</evidence>
<organism evidence="8 9">
    <name type="scientific">Phyllobacterium myrsinacearum</name>
    <dbReference type="NCBI Taxonomy" id="28101"/>
    <lineage>
        <taxon>Bacteria</taxon>
        <taxon>Pseudomonadati</taxon>
        <taxon>Pseudomonadota</taxon>
        <taxon>Alphaproteobacteria</taxon>
        <taxon>Hyphomicrobiales</taxon>
        <taxon>Phyllobacteriaceae</taxon>
        <taxon>Phyllobacterium</taxon>
    </lineage>
</organism>
<feature type="domain" description="Outer membrane protein beta-barrel" evidence="7">
    <location>
        <begin position="11"/>
        <end position="237"/>
    </location>
</feature>
<evidence type="ECO:0000256" key="3">
    <source>
        <dbReference type="ARBA" id="ARBA00023136"/>
    </source>
</evidence>